<dbReference type="OrthoDB" id="10044303at2759"/>
<evidence type="ECO:0000256" key="1">
    <source>
        <dbReference type="SAM" id="Coils"/>
    </source>
</evidence>
<proteinExistence type="predicted"/>
<sequence>MRSQLSSIGADLSGLKKSFYESKENSEASFVSYLRNTNAHLLRCIKISGQKNNVVIDSEISLVTLTNTLKEKGSDYSEDGKFLSEWWRHLQSSLVQIDTLKRRFTNVHARLKSNCLCSAGIDAPPVTKSYAMASAKYAREIENILRKMDRLTSSWMGTGLSSVRADTFSTSHFCDRVVNFCCDAKILPVLRLFPDLTEKLEKGLECAKAWINKDEDYVREINSHLLDARRKTIKKQRDLAIHKNKKEELKNSVEGAYNVCQTHRKEVERIQKELVEVEQMFNFCKRTLQSKAAEIRHKQGMLDILQLSLSQTSRTSTFSIQSKRNRLKRQLRGLGVTLQNLHEESQGMQKRIDKISIKELEMTTAANDYHQTYLRLKENLDKFEMTVLRLVTEIEELTSAVNSLQDVHTIKTNSETVDDFLAERPLSIKLAPSLQQKIEQRRLSKY</sequence>
<name>A0A7I8VVY4_9ANNE</name>
<reference evidence="2 3" key="1">
    <citation type="submission" date="2020-08" db="EMBL/GenBank/DDBJ databases">
        <authorList>
            <person name="Hejnol A."/>
        </authorList>
    </citation>
    <scope>NUCLEOTIDE SEQUENCE [LARGE SCALE GENOMIC DNA]</scope>
</reference>
<feature type="coiled-coil region" evidence="1">
    <location>
        <begin position="324"/>
        <end position="358"/>
    </location>
</feature>
<organism evidence="2 3">
    <name type="scientific">Dimorphilus gyrociliatus</name>
    <dbReference type="NCBI Taxonomy" id="2664684"/>
    <lineage>
        <taxon>Eukaryota</taxon>
        <taxon>Metazoa</taxon>
        <taxon>Spiralia</taxon>
        <taxon>Lophotrochozoa</taxon>
        <taxon>Annelida</taxon>
        <taxon>Polychaeta</taxon>
        <taxon>Polychaeta incertae sedis</taxon>
        <taxon>Dinophilidae</taxon>
        <taxon>Dimorphilus</taxon>
    </lineage>
</organism>
<evidence type="ECO:0000313" key="3">
    <source>
        <dbReference type="Proteomes" id="UP000549394"/>
    </source>
</evidence>
<comment type="caution">
    <text evidence="2">The sequence shown here is derived from an EMBL/GenBank/DDBJ whole genome shotgun (WGS) entry which is preliminary data.</text>
</comment>
<dbReference type="Proteomes" id="UP000549394">
    <property type="component" value="Unassembled WGS sequence"/>
</dbReference>
<keyword evidence="3" id="KW-1185">Reference proteome</keyword>
<protein>
    <submittedName>
        <fullName evidence="2">DgyrCDS7422</fullName>
    </submittedName>
</protein>
<accession>A0A7I8VVY4</accession>
<dbReference type="AlphaFoldDB" id="A0A7I8VVY4"/>
<dbReference type="EMBL" id="CAJFCJ010000009">
    <property type="protein sequence ID" value="CAD5118742.1"/>
    <property type="molecule type" value="Genomic_DNA"/>
</dbReference>
<keyword evidence="1" id="KW-0175">Coiled coil</keyword>
<gene>
    <name evidence="2" type="ORF">DGYR_LOCUS7072</name>
</gene>
<evidence type="ECO:0000313" key="2">
    <source>
        <dbReference type="EMBL" id="CAD5118742.1"/>
    </source>
</evidence>